<dbReference type="SUPFAM" id="SSF54909">
    <property type="entry name" value="Dimeric alpha+beta barrel"/>
    <property type="match status" value="1"/>
</dbReference>
<dbReference type="EC" id="1.-.-.-" evidence="2"/>
<dbReference type="PROSITE" id="PS51725">
    <property type="entry name" value="ABM"/>
    <property type="match status" value="1"/>
</dbReference>
<dbReference type="PANTHER" id="PTHR33336:SF3">
    <property type="entry name" value="ABM DOMAIN-CONTAINING PROTEIN"/>
    <property type="match status" value="1"/>
</dbReference>
<comment type="caution">
    <text evidence="2">The sequence shown here is derived from an EMBL/GenBank/DDBJ whole genome shotgun (WGS) entry which is preliminary data.</text>
</comment>
<dbReference type="PANTHER" id="PTHR33336">
    <property type="entry name" value="QUINOL MONOOXYGENASE YGIN-RELATED"/>
    <property type="match status" value="1"/>
</dbReference>
<protein>
    <submittedName>
        <fullName evidence="2">Quinol monooxygenase</fullName>
        <ecNumber evidence="2">1.-.-.-</ecNumber>
    </submittedName>
</protein>
<dbReference type="EMBL" id="JBBUTH010000008">
    <property type="protein sequence ID" value="MEK8051901.1"/>
    <property type="molecule type" value="Genomic_DNA"/>
</dbReference>
<dbReference type="InterPro" id="IPR011008">
    <property type="entry name" value="Dimeric_a/b-barrel"/>
</dbReference>
<dbReference type="RefSeq" id="WP_341411595.1">
    <property type="nucleotide sequence ID" value="NZ_JBBUTH010000008.1"/>
</dbReference>
<keyword evidence="3" id="KW-1185">Reference proteome</keyword>
<dbReference type="InterPro" id="IPR050744">
    <property type="entry name" value="AI-2_Isomerase_LsrG"/>
</dbReference>
<dbReference type="GO" id="GO:0004497">
    <property type="term" value="F:monooxygenase activity"/>
    <property type="evidence" value="ECO:0007669"/>
    <property type="project" value="UniProtKB-KW"/>
</dbReference>
<keyword evidence="2" id="KW-0560">Oxidoreductase</keyword>
<dbReference type="Pfam" id="PF03992">
    <property type="entry name" value="ABM"/>
    <property type="match status" value="1"/>
</dbReference>
<sequence>MIILLGSVVVQPGRMADALALAQAHVARSRLEPGCLEHGVHRDSERDDRLVFIERWADLAALQQHFQVPASNHFVRDISALAAERPAISIHQSTELPWPGQTPR</sequence>
<dbReference type="InterPro" id="IPR007138">
    <property type="entry name" value="ABM_dom"/>
</dbReference>
<gene>
    <name evidence="2" type="ORF">AACH10_16735</name>
</gene>
<evidence type="ECO:0000313" key="3">
    <source>
        <dbReference type="Proteomes" id="UP001365405"/>
    </source>
</evidence>
<evidence type="ECO:0000313" key="2">
    <source>
        <dbReference type="EMBL" id="MEK8051901.1"/>
    </source>
</evidence>
<name>A0ABU9CLW1_9BURK</name>
<dbReference type="Gene3D" id="3.30.70.100">
    <property type="match status" value="1"/>
</dbReference>
<dbReference type="Proteomes" id="UP001365405">
    <property type="component" value="Unassembled WGS sequence"/>
</dbReference>
<reference evidence="2 3" key="1">
    <citation type="submission" date="2024-04" db="EMBL/GenBank/DDBJ databases">
        <title>Novel species of the genus Ideonella isolated from streams.</title>
        <authorList>
            <person name="Lu H."/>
        </authorList>
    </citation>
    <scope>NUCLEOTIDE SEQUENCE [LARGE SCALE GENOMIC DNA]</scope>
    <source>
        <strain evidence="2 3">DXS22W</strain>
    </source>
</reference>
<accession>A0ABU9CLW1</accession>
<feature type="domain" description="ABM" evidence="1">
    <location>
        <begin position="2"/>
        <end position="91"/>
    </location>
</feature>
<evidence type="ECO:0000259" key="1">
    <source>
        <dbReference type="PROSITE" id="PS51725"/>
    </source>
</evidence>
<proteinExistence type="predicted"/>
<keyword evidence="2" id="KW-0503">Monooxygenase</keyword>
<organism evidence="2 3">
    <name type="scientific">Pseudaquabacterium inlustre</name>
    <dbReference type="NCBI Taxonomy" id="2984192"/>
    <lineage>
        <taxon>Bacteria</taxon>
        <taxon>Pseudomonadati</taxon>
        <taxon>Pseudomonadota</taxon>
        <taxon>Betaproteobacteria</taxon>
        <taxon>Burkholderiales</taxon>
        <taxon>Sphaerotilaceae</taxon>
        <taxon>Pseudaquabacterium</taxon>
    </lineage>
</organism>